<feature type="transmembrane region" description="Helical" evidence="8">
    <location>
        <begin position="98"/>
        <end position="116"/>
    </location>
</feature>
<keyword evidence="3" id="KW-0645">Protease</keyword>
<gene>
    <name evidence="9" type="ORF">ACFPOH_14040</name>
</gene>
<evidence type="ECO:0000256" key="4">
    <source>
        <dbReference type="ARBA" id="ARBA00022692"/>
    </source>
</evidence>
<accession>A0ABW0RES3</accession>
<sequence length="186" mass="21754">MYHLLNQEYFSNLEREKLKFGIQLILSELYKIILIYSLAYLLDCIVPTLIAHISFFLLRQVCFGYHFSNLYVCIGTSIITFPIAVKLIASYYNMISGTLLYIIFGVSLILIYMLAPKGTEKHPLINQNHKKYLRKKMMFRVFLIFGIFCIVNFDVKVFIAYGVLVETIMLIAQSIKGEFYYEMDEC</sequence>
<keyword evidence="10" id="KW-1185">Reference proteome</keyword>
<keyword evidence="7 8" id="KW-0472">Membrane</keyword>
<feature type="transmembrane region" description="Helical" evidence="8">
    <location>
        <begin position="33"/>
        <end position="58"/>
    </location>
</feature>
<dbReference type="Proteomes" id="UP001595978">
    <property type="component" value="Unassembled WGS sequence"/>
</dbReference>
<evidence type="ECO:0000256" key="3">
    <source>
        <dbReference type="ARBA" id="ARBA00022670"/>
    </source>
</evidence>
<organism evidence="9 10">
    <name type="scientific">Ureibacillus suwonensis</name>
    <dbReference type="NCBI Taxonomy" id="313007"/>
    <lineage>
        <taxon>Bacteria</taxon>
        <taxon>Bacillati</taxon>
        <taxon>Bacillota</taxon>
        <taxon>Bacilli</taxon>
        <taxon>Bacillales</taxon>
        <taxon>Caryophanaceae</taxon>
        <taxon>Ureibacillus</taxon>
    </lineage>
</organism>
<protein>
    <submittedName>
        <fullName evidence="9">Accessory gene regulator ArgB-like protein</fullName>
    </submittedName>
</protein>
<evidence type="ECO:0000256" key="2">
    <source>
        <dbReference type="ARBA" id="ARBA00022654"/>
    </source>
</evidence>
<evidence type="ECO:0000256" key="7">
    <source>
        <dbReference type="ARBA" id="ARBA00023136"/>
    </source>
</evidence>
<name>A0ABW0RES3_9BACL</name>
<dbReference type="Pfam" id="PF04647">
    <property type="entry name" value="AgrB"/>
    <property type="match status" value="1"/>
</dbReference>
<evidence type="ECO:0000256" key="1">
    <source>
        <dbReference type="ARBA" id="ARBA00022475"/>
    </source>
</evidence>
<feature type="transmembrane region" description="Helical" evidence="8">
    <location>
        <begin position="70"/>
        <end position="92"/>
    </location>
</feature>
<proteinExistence type="predicted"/>
<keyword evidence="5" id="KW-0378">Hydrolase</keyword>
<dbReference type="EMBL" id="JBHSNQ010000182">
    <property type="protein sequence ID" value="MFC5542826.1"/>
    <property type="molecule type" value="Genomic_DNA"/>
</dbReference>
<evidence type="ECO:0000313" key="9">
    <source>
        <dbReference type="EMBL" id="MFC5542826.1"/>
    </source>
</evidence>
<evidence type="ECO:0000256" key="8">
    <source>
        <dbReference type="SAM" id="Phobius"/>
    </source>
</evidence>
<feature type="transmembrane region" description="Helical" evidence="8">
    <location>
        <begin position="137"/>
        <end position="153"/>
    </location>
</feature>
<evidence type="ECO:0000256" key="5">
    <source>
        <dbReference type="ARBA" id="ARBA00022801"/>
    </source>
</evidence>
<evidence type="ECO:0000256" key="6">
    <source>
        <dbReference type="ARBA" id="ARBA00022989"/>
    </source>
</evidence>
<comment type="caution">
    <text evidence="9">The sequence shown here is derived from an EMBL/GenBank/DDBJ whole genome shotgun (WGS) entry which is preliminary data.</text>
</comment>
<keyword evidence="1" id="KW-1003">Cell membrane</keyword>
<reference evidence="10" key="1">
    <citation type="journal article" date="2019" name="Int. J. Syst. Evol. Microbiol.">
        <title>The Global Catalogue of Microorganisms (GCM) 10K type strain sequencing project: providing services to taxonomists for standard genome sequencing and annotation.</title>
        <authorList>
            <consortium name="The Broad Institute Genomics Platform"/>
            <consortium name="The Broad Institute Genome Sequencing Center for Infectious Disease"/>
            <person name="Wu L."/>
            <person name="Ma J."/>
        </authorList>
    </citation>
    <scope>NUCLEOTIDE SEQUENCE [LARGE SCALE GENOMIC DNA]</scope>
    <source>
        <strain evidence="10">CCUG 56331</strain>
    </source>
</reference>
<evidence type="ECO:0000313" key="10">
    <source>
        <dbReference type="Proteomes" id="UP001595978"/>
    </source>
</evidence>
<keyword evidence="6 8" id="KW-1133">Transmembrane helix</keyword>
<keyword evidence="4 8" id="KW-0812">Transmembrane</keyword>
<dbReference type="SMART" id="SM00793">
    <property type="entry name" value="AgrB"/>
    <property type="match status" value="1"/>
</dbReference>
<keyword evidence="2" id="KW-0673">Quorum sensing</keyword>
<dbReference type="RefSeq" id="WP_390310305.1">
    <property type="nucleotide sequence ID" value="NZ_JBHSNQ010000182.1"/>
</dbReference>
<dbReference type="InterPro" id="IPR006741">
    <property type="entry name" value="AgrB"/>
</dbReference>